<evidence type="ECO:0000313" key="1">
    <source>
        <dbReference type="EMBL" id="PIO16539.1"/>
    </source>
</evidence>
<proteinExistence type="predicted"/>
<dbReference type="EMBL" id="KV950967">
    <property type="protein sequence ID" value="PIO16539.1"/>
    <property type="molecule type" value="Genomic_DNA"/>
</dbReference>
<organism evidence="1 2">
    <name type="scientific">Aquarana catesbeiana</name>
    <name type="common">American bullfrog</name>
    <name type="synonym">Rana catesbeiana</name>
    <dbReference type="NCBI Taxonomy" id="8400"/>
    <lineage>
        <taxon>Eukaryota</taxon>
        <taxon>Metazoa</taxon>
        <taxon>Chordata</taxon>
        <taxon>Craniata</taxon>
        <taxon>Vertebrata</taxon>
        <taxon>Euteleostomi</taxon>
        <taxon>Amphibia</taxon>
        <taxon>Batrachia</taxon>
        <taxon>Anura</taxon>
        <taxon>Neobatrachia</taxon>
        <taxon>Ranoidea</taxon>
        <taxon>Ranidae</taxon>
        <taxon>Aquarana</taxon>
    </lineage>
</organism>
<evidence type="ECO:0000313" key="2">
    <source>
        <dbReference type="Proteomes" id="UP000228934"/>
    </source>
</evidence>
<keyword evidence="2" id="KW-1185">Reference proteome</keyword>
<protein>
    <submittedName>
        <fullName evidence="1">Uncharacterized protein</fullName>
    </submittedName>
</protein>
<dbReference type="Proteomes" id="UP000228934">
    <property type="component" value="Unassembled WGS sequence"/>
</dbReference>
<name>A0A2G9QLP8_AQUCT</name>
<dbReference type="AlphaFoldDB" id="A0A2G9QLP8"/>
<accession>A0A2G9QLP8</accession>
<sequence>MPIFFYIGDKRLGGQPSLEETADPHLLKKVKSPKHNRRRRRKEMWWKLSPQQVIVMLWIKIISPLKVPRS</sequence>
<reference evidence="2" key="1">
    <citation type="journal article" date="2017" name="Nat. Commun.">
        <title>The North American bullfrog draft genome provides insight into hormonal regulation of long noncoding RNA.</title>
        <authorList>
            <person name="Hammond S.A."/>
            <person name="Warren R.L."/>
            <person name="Vandervalk B.P."/>
            <person name="Kucuk E."/>
            <person name="Khan H."/>
            <person name="Gibb E.A."/>
            <person name="Pandoh P."/>
            <person name="Kirk H."/>
            <person name="Zhao Y."/>
            <person name="Jones M."/>
            <person name="Mungall A.J."/>
            <person name="Coope R."/>
            <person name="Pleasance S."/>
            <person name="Moore R.A."/>
            <person name="Holt R.A."/>
            <person name="Round J.M."/>
            <person name="Ohora S."/>
            <person name="Walle B.V."/>
            <person name="Veldhoen N."/>
            <person name="Helbing C.C."/>
            <person name="Birol I."/>
        </authorList>
    </citation>
    <scope>NUCLEOTIDE SEQUENCE [LARGE SCALE GENOMIC DNA]</scope>
</reference>
<gene>
    <name evidence="1" type="ORF">AB205_0037960</name>
</gene>